<evidence type="ECO:0008006" key="3">
    <source>
        <dbReference type="Google" id="ProtNLM"/>
    </source>
</evidence>
<reference evidence="1 2" key="1">
    <citation type="submission" date="2020-11" db="EMBL/GenBank/DDBJ databases">
        <authorList>
            <person name="Peeters C."/>
        </authorList>
    </citation>
    <scope>NUCLEOTIDE SEQUENCE [LARGE SCALE GENOMIC DNA]</scope>
    <source>
        <strain evidence="1 2">LMG 8286</strain>
    </source>
</reference>
<evidence type="ECO:0000313" key="2">
    <source>
        <dbReference type="Proteomes" id="UP000789359"/>
    </source>
</evidence>
<comment type="caution">
    <text evidence="1">The sequence shown here is derived from an EMBL/GenBank/DDBJ whole genome shotgun (WGS) entry which is preliminary data.</text>
</comment>
<keyword evidence="2" id="KW-1185">Reference proteome</keyword>
<protein>
    <recommendedName>
        <fullName evidence="3">DUF5644 domain-containing protein</fullName>
    </recommendedName>
</protein>
<organism evidence="1 2">
    <name type="scientific">Campylobacter suis</name>
    <dbReference type="NCBI Taxonomy" id="2790657"/>
    <lineage>
        <taxon>Bacteria</taxon>
        <taxon>Pseudomonadati</taxon>
        <taxon>Campylobacterota</taxon>
        <taxon>Epsilonproteobacteria</taxon>
        <taxon>Campylobacterales</taxon>
        <taxon>Campylobacteraceae</taxon>
        <taxon>Campylobacter</taxon>
    </lineage>
</organism>
<evidence type="ECO:0000313" key="1">
    <source>
        <dbReference type="EMBL" id="CAD7286714.1"/>
    </source>
</evidence>
<dbReference type="EMBL" id="CAJHOE010000001">
    <property type="protein sequence ID" value="CAD7286714.1"/>
    <property type="molecule type" value="Genomic_DNA"/>
</dbReference>
<name>A0ABM8Q1S0_9BACT</name>
<accession>A0ABM8Q1S0</accession>
<dbReference type="Proteomes" id="UP000789359">
    <property type="component" value="Unassembled WGS sequence"/>
</dbReference>
<gene>
    <name evidence="1" type="ORF">LMG8286_00500</name>
</gene>
<dbReference type="RefSeq" id="WP_230056284.1">
    <property type="nucleotide sequence ID" value="NZ_CAJHOE010000001.1"/>
</dbReference>
<sequence length="275" mass="31746">MRVLSRIYNHLFSPASLINIIEENKIKGMSVDSSELYKFATLKTERNMKATILAYEELLAKYPTKRPLFIFENTTQCEYTSSHAATGEFFFDVDEYNRSFANGAAEIKKFEHILRILNTQNTSLSDFYGKINLNKNDAFKALAELSYNDAKFLEEDIIVHLCPTKKSSECFARMINGYFVDDLQPHQSYALINFVCSFAYEFIGIGANLMLFYKQNPLEKNRAKELFVELEKLYALNEKQLQEAIGFLVESKKYLLLPYTNSFSDTKSTQTQSIK</sequence>
<proteinExistence type="predicted"/>